<protein>
    <submittedName>
        <fullName evidence="6">NAD(P)-binding domain-containing protein</fullName>
    </submittedName>
</protein>
<dbReference type="InterPro" id="IPR015815">
    <property type="entry name" value="HIBADH-related"/>
</dbReference>
<dbReference type="PANTHER" id="PTHR43580:SF2">
    <property type="entry name" value="CYTOKINE-LIKE NUCLEAR FACTOR N-PAC"/>
    <property type="match status" value="1"/>
</dbReference>
<evidence type="ECO:0000313" key="6">
    <source>
        <dbReference type="EMBL" id="MDT0306641.1"/>
    </source>
</evidence>
<dbReference type="Pfam" id="PF21761">
    <property type="entry name" value="RedAm-like_C"/>
    <property type="match status" value="1"/>
</dbReference>
<evidence type="ECO:0000259" key="4">
    <source>
        <dbReference type="Pfam" id="PF03446"/>
    </source>
</evidence>
<dbReference type="Gene3D" id="3.40.50.720">
    <property type="entry name" value="NAD(P)-binding Rossmann-like Domain"/>
    <property type="match status" value="1"/>
</dbReference>
<sequence length="329" mass="34184">MHRPHAGARDTRDAPHRNERTRPVSTPNAAPSSPARPPVTVIGLGAMGTAMAEALLAAGHPVTVWNRTASRAEPLVARGATLAASPAEAVAASPLTVLSLLDYGAMHDILGPVDRSHLQGRVLANLSSDTPERLREAARWASGRGAELITGGIMVPPPAVGKPGAYTFYSGPRAALEEHRETLAVLSALDHRGEDPGLAMVWYQAMLLVFTSLLTGYAHVAALLGTAGVKAGEARPYVADLLNAVAADGPLGILRELTREFDENAYSDALSGLGMMAAGTEHVRDAYREAGLDDGLPAANARLYAAALAAGPAGDGRHPVLEAIRNPAP</sequence>
<dbReference type="RefSeq" id="WP_311629580.1">
    <property type="nucleotide sequence ID" value="NZ_JAVREN010000007.1"/>
</dbReference>
<gene>
    <name evidence="6" type="ORF">RM780_06655</name>
</gene>
<keyword evidence="7" id="KW-1185">Reference proteome</keyword>
<reference evidence="7" key="1">
    <citation type="submission" date="2023-07" db="EMBL/GenBank/DDBJ databases">
        <title>30 novel species of actinomycetes from the DSMZ collection.</title>
        <authorList>
            <person name="Nouioui I."/>
        </authorList>
    </citation>
    <scope>NUCLEOTIDE SEQUENCE [LARGE SCALE GENOMIC DNA]</scope>
    <source>
        <strain evidence="7">DSM 44917</strain>
    </source>
</reference>
<comment type="similarity">
    <text evidence="1">Belongs to the HIBADH-related family.</text>
</comment>
<dbReference type="InterPro" id="IPR013328">
    <property type="entry name" value="6PGD_dom2"/>
</dbReference>
<dbReference type="PIRSF" id="PIRSF000103">
    <property type="entry name" value="HIBADH"/>
    <property type="match status" value="1"/>
</dbReference>
<dbReference type="InterPro" id="IPR048666">
    <property type="entry name" value="RedAm-like_C"/>
</dbReference>
<dbReference type="SUPFAM" id="SSF51735">
    <property type="entry name" value="NAD(P)-binding Rossmann-fold domains"/>
    <property type="match status" value="1"/>
</dbReference>
<dbReference type="Pfam" id="PF03446">
    <property type="entry name" value="NAD_binding_2"/>
    <property type="match status" value="1"/>
</dbReference>
<feature type="domain" description="NADPH-dependent reductive aminase-like C-terminal" evidence="5">
    <location>
        <begin position="195"/>
        <end position="325"/>
    </location>
</feature>
<feature type="region of interest" description="Disordered" evidence="3">
    <location>
        <begin position="1"/>
        <end position="37"/>
    </location>
</feature>
<proteinExistence type="inferred from homology"/>
<evidence type="ECO:0000256" key="3">
    <source>
        <dbReference type="SAM" id="MobiDB-lite"/>
    </source>
</evidence>
<organism evidence="6 7">
    <name type="scientific">Streptomyces boetiae</name>
    <dbReference type="NCBI Taxonomy" id="3075541"/>
    <lineage>
        <taxon>Bacteria</taxon>
        <taxon>Bacillati</taxon>
        <taxon>Actinomycetota</taxon>
        <taxon>Actinomycetes</taxon>
        <taxon>Kitasatosporales</taxon>
        <taxon>Streptomycetaceae</taxon>
        <taxon>Streptomyces</taxon>
    </lineage>
</organism>
<evidence type="ECO:0000313" key="7">
    <source>
        <dbReference type="Proteomes" id="UP001183388"/>
    </source>
</evidence>
<feature type="compositionally biased region" description="Basic and acidic residues" evidence="3">
    <location>
        <begin position="7"/>
        <end position="22"/>
    </location>
</feature>
<dbReference type="PANTHER" id="PTHR43580">
    <property type="entry name" value="OXIDOREDUCTASE GLYR1-RELATED"/>
    <property type="match status" value="1"/>
</dbReference>
<evidence type="ECO:0000259" key="5">
    <source>
        <dbReference type="Pfam" id="PF21761"/>
    </source>
</evidence>
<dbReference type="Proteomes" id="UP001183388">
    <property type="component" value="Unassembled WGS sequence"/>
</dbReference>
<dbReference type="InterPro" id="IPR036291">
    <property type="entry name" value="NAD(P)-bd_dom_sf"/>
</dbReference>
<evidence type="ECO:0000256" key="1">
    <source>
        <dbReference type="ARBA" id="ARBA00009080"/>
    </source>
</evidence>
<evidence type="ECO:0000256" key="2">
    <source>
        <dbReference type="ARBA" id="ARBA00023002"/>
    </source>
</evidence>
<comment type="caution">
    <text evidence="6">The sequence shown here is derived from an EMBL/GenBank/DDBJ whole genome shotgun (WGS) entry which is preliminary data.</text>
</comment>
<accession>A0ABU2L5D9</accession>
<dbReference type="EMBL" id="JAVREN010000007">
    <property type="protein sequence ID" value="MDT0306641.1"/>
    <property type="molecule type" value="Genomic_DNA"/>
</dbReference>
<keyword evidence="2" id="KW-0560">Oxidoreductase</keyword>
<feature type="compositionally biased region" description="Low complexity" evidence="3">
    <location>
        <begin position="23"/>
        <end position="37"/>
    </location>
</feature>
<feature type="domain" description="6-phosphogluconate dehydrogenase NADP-binding" evidence="4">
    <location>
        <begin position="39"/>
        <end position="186"/>
    </location>
</feature>
<dbReference type="InterPro" id="IPR006115">
    <property type="entry name" value="6PGDH_NADP-bd"/>
</dbReference>
<name>A0ABU2L5D9_9ACTN</name>
<dbReference type="InterPro" id="IPR051265">
    <property type="entry name" value="HIBADH-related_NP60_sf"/>
</dbReference>
<dbReference type="Gene3D" id="1.10.1040.10">
    <property type="entry name" value="N-(1-d-carboxylethyl)-l-norvaline Dehydrogenase, domain 2"/>
    <property type="match status" value="1"/>
</dbReference>